<keyword evidence="5" id="KW-0315">Glutamine amidotransferase</keyword>
<dbReference type="Pfam" id="PF01965">
    <property type="entry name" value="DJ-1_PfpI"/>
    <property type="match status" value="1"/>
</dbReference>
<dbReference type="Proteomes" id="UP001165068">
    <property type="component" value="Unassembled WGS sequence"/>
</dbReference>
<dbReference type="EMBL" id="BRZC01000003">
    <property type="protein sequence ID" value="GLC83982.1"/>
    <property type="molecule type" value="Genomic_DNA"/>
</dbReference>
<sequence>MTARILHVVTNVGHYDDPAHPTGLWLSELAHAWEVFEKQGFQQTIVSPAGGASPLEPRSLRFPSYDRIAKAWHDDPARMALLESTSSPDAVDAADFDAIYFTGGHAVMYDFPGSEGLQRITREIFERGGVVSSVCHGYCGLLDTTLSDGSHLIAGRRMTGFSWREEELAKVDELVPYNAEEAARERGALYEKALIPFVSNVVVDGRLVTGQNPGSAKATARKVVEVLGG</sequence>
<organism evidence="5 6">
    <name type="scientific">Microbacterium arabinogalactanolyticum</name>
    <dbReference type="NCBI Taxonomy" id="69365"/>
    <lineage>
        <taxon>Bacteria</taxon>
        <taxon>Bacillati</taxon>
        <taxon>Actinomycetota</taxon>
        <taxon>Actinomycetes</taxon>
        <taxon>Micrococcales</taxon>
        <taxon>Microbacteriaceae</taxon>
        <taxon>Microbacterium</taxon>
    </lineage>
</organism>
<dbReference type="PANTHER" id="PTHR48094:SF11">
    <property type="entry name" value="GLUTATHIONE-INDEPENDENT GLYOXALASE HSP31-RELATED"/>
    <property type="match status" value="1"/>
</dbReference>
<dbReference type="SUPFAM" id="SSF52317">
    <property type="entry name" value="Class I glutamine amidotransferase-like"/>
    <property type="match status" value="1"/>
</dbReference>
<gene>
    <name evidence="5" type="ORF">MIAR_05700</name>
</gene>
<keyword evidence="1" id="KW-0346">Stress response</keyword>
<dbReference type="PANTHER" id="PTHR48094">
    <property type="entry name" value="PROTEIN/NUCLEIC ACID DEGLYCASE DJ-1-RELATED"/>
    <property type="match status" value="1"/>
</dbReference>
<evidence type="ECO:0000256" key="2">
    <source>
        <dbReference type="ARBA" id="ARBA00023239"/>
    </source>
</evidence>
<evidence type="ECO:0000256" key="3">
    <source>
        <dbReference type="ARBA" id="ARBA00038493"/>
    </source>
</evidence>
<evidence type="ECO:0000256" key="1">
    <source>
        <dbReference type="ARBA" id="ARBA00023016"/>
    </source>
</evidence>
<keyword evidence="6" id="KW-1185">Reference proteome</keyword>
<comment type="similarity">
    <text evidence="3">Belongs to the peptidase C56 family. HSP31-like subfamily.</text>
</comment>
<feature type="domain" description="DJ-1/PfpI" evidence="4">
    <location>
        <begin position="28"/>
        <end position="225"/>
    </location>
</feature>
<protein>
    <submittedName>
        <fullName evidence="5">Type 1 glutamine amidotransferase domain-containing protein</fullName>
    </submittedName>
</protein>
<evidence type="ECO:0000313" key="6">
    <source>
        <dbReference type="Proteomes" id="UP001165068"/>
    </source>
</evidence>
<dbReference type="InterPro" id="IPR050325">
    <property type="entry name" value="Prot/Nucl_acid_deglycase"/>
</dbReference>
<dbReference type="Gene3D" id="3.40.50.880">
    <property type="match status" value="1"/>
</dbReference>
<dbReference type="InterPro" id="IPR029062">
    <property type="entry name" value="Class_I_gatase-like"/>
</dbReference>
<proteinExistence type="inferred from homology"/>
<accession>A0ABQ5NEN9</accession>
<dbReference type="CDD" id="cd03141">
    <property type="entry name" value="GATase1_Hsp31_like"/>
    <property type="match status" value="1"/>
</dbReference>
<dbReference type="RefSeq" id="WP_285631023.1">
    <property type="nucleotide sequence ID" value="NZ_BAAAUK010000003.1"/>
</dbReference>
<name>A0ABQ5NEN9_9MICO</name>
<evidence type="ECO:0000313" key="5">
    <source>
        <dbReference type="EMBL" id="GLC83982.1"/>
    </source>
</evidence>
<evidence type="ECO:0000259" key="4">
    <source>
        <dbReference type="Pfam" id="PF01965"/>
    </source>
</evidence>
<comment type="caution">
    <text evidence="5">The sequence shown here is derived from an EMBL/GenBank/DDBJ whole genome shotgun (WGS) entry which is preliminary data.</text>
</comment>
<dbReference type="InterPro" id="IPR002818">
    <property type="entry name" value="DJ-1/PfpI"/>
</dbReference>
<keyword evidence="2" id="KW-0456">Lyase</keyword>
<reference evidence="5" key="1">
    <citation type="submission" date="2022-08" db="EMBL/GenBank/DDBJ databases">
        <title>Draft genome sequence of Microbacterium arabinogalactanolyticum JCM 9171.</title>
        <authorList>
            <person name="Fujita K."/>
            <person name="Ishiwata A."/>
            <person name="Fushinobu S."/>
        </authorList>
    </citation>
    <scope>NUCLEOTIDE SEQUENCE</scope>
    <source>
        <strain evidence="5">JCM 9171</strain>
    </source>
</reference>